<protein>
    <recommendedName>
        <fullName evidence="3">N-acetyltransferase domain-containing protein</fullName>
    </recommendedName>
</protein>
<evidence type="ECO:0000313" key="2">
    <source>
        <dbReference type="Proteomes" id="UP000193623"/>
    </source>
</evidence>
<sequence>MRLPWQQSDLHPHALSLTEDALDRPDFAAALAADLAAFNPPPVIHRYRIVARQGQAVPVLITAGFTATRLTQIIQLPLDLHSHPALTSPLPDHINAHWFTPTERAPWDDWVTAHWRHYRATHQTNPPRIPDTGLRDIFAGPDLVAGLALRDGPQGRTRAFASLRDDQDIGWIGGAPPLIPYALSACLRRAISIGWTHATLEVDDDDHPLWALAEQLGHPPTDTFVTWQKERSGLPHTH</sequence>
<proteinExistence type="predicted"/>
<gene>
    <name evidence="1" type="ORF">PSJ8397_02827</name>
</gene>
<dbReference type="AlphaFoldDB" id="A0A1Y5T2K6"/>
<name>A0A1Y5T2K6_9RHOB</name>
<evidence type="ECO:0000313" key="1">
    <source>
        <dbReference type="EMBL" id="SLN54148.1"/>
    </source>
</evidence>
<keyword evidence="2" id="KW-1185">Reference proteome</keyword>
<evidence type="ECO:0008006" key="3">
    <source>
        <dbReference type="Google" id="ProtNLM"/>
    </source>
</evidence>
<organism evidence="1 2">
    <name type="scientific">Pseudooctadecabacter jejudonensis</name>
    <dbReference type="NCBI Taxonomy" id="1391910"/>
    <lineage>
        <taxon>Bacteria</taxon>
        <taxon>Pseudomonadati</taxon>
        <taxon>Pseudomonadota</taxon>
        <taxon>Alphaproteobacteria</taxon>
        <taxon>Rhodobacterales</taxon>
        <taxon>Paracoccaceae</taxon>
        <taxon>Pseudooctadecabacter</taxon>
    </lineage>
</organism>
<accession>A0A1Y5T2K6</accession>
<dbReference type="Proteomes" id="UP000193623">
    <property type="component" value="Unassembled WGS sequence"/>
</dbReference>
<reference evidence="1 2" key="1">
    <citation type="submission" date="2017-03" db="EMBL/GenBank/DDBJ databases">
        <authorList>
            <person name="Afonso C.L."/>
            <person name="Miller P.J."/>
            <person name="Scott M.A."/>
            <person name="Spackman E."/>
            <person name="Goraichik I."/>
            <person name="Dimitrov K.M."/>
            <person name="Suarez D.L."/>
            <person name="Swayne D.E."/>
        </authorList>
    </citation>
    <scope>NUCLEOTIDE SEQUENCE [LARGE SCALE GENOMIC DNA]</scope>
    <source>
        <strain evidence="1 2">CECT 8397</strain>
    </source>
</reference>
<dbReference type="RefSeq" id="WP_085865224.1">
    <property type="nucleotide sequence ID" value="NZ_FWFT01000005.1"/>
</dbReference>
<dbReference type="OrthoDB" id="7834119at2"/>
<dbReference type="EMBL" id="FWFT01000005">
    <property type="protein sequence ID" value="SLN54148.1"/>
    <property type="molecule type" value="Genomic_DNA"/>
</dbReference>